<sequence length="41" mass="4884">MLCILKTSKENSLFLKFISNKFHEEENRKNENIINLLGNLF</sequence>
<dbReference type="PATRIC" id="fig|1218565.3.peg.3764"/>
<evidence type="ECO:0000313" key="1">
    <source>
        <dbReference type="EMBL" id="EMJ92074.1"/>
    </source>
</evidence>
<name>M6CK13_9LEPT</name>
<dbReference type="Proteomes" id="UP000011988">
    <property type="component" value="Unassembled WGS sequence"/>
</dbReference>
<proteinExistence type="predicted"/>
<reference evidence="1 2" key="1">
    <citation type="submission" date="2013-01" db="EMBL/GenBank/DDBJ databases">
        <authorList>
            <person name="Harkins D.M."/>
            <person name="Durkin A.S."/>
            <person name="Brinkac L.M."/>
            <person name="Haft D.H."/>
            <person name="Selengut J.D."/>
            <person name="Sanka R."/>
            <person name="DePew J."/>
            <person name="Purushe J."/>
            <person name="Galloway R.L."/>
            <person name="Vinetz J.M."/>
            <person name="Sutton G.G."/>
            <person name="Nierman W.C."/>
            <person name="Fouts D.E."/>
        </authorList>
    </citation>
    <scope>NUCLEOTIDE SEQUENCE [LARGE SCALE GENOMIC DNA]</scope>
    <source>
        <strain evidence="1 2">79601</strain>
    </source>
</reference>
<comment type="caution">
    <text evidence="1">The sequence shown here is derived from an EMBL/GenBank/DDBJ whole genome shotgun (WGS) entry which is preliminary data.</text>
</comment>
<gene>
    <name evidence="1" type="ORF">LEP1GSC194_1411</name>
</gene>
<dbReference type="EMBL" id="ANIK01000093">
    <property type="protein sequence ID" value="EMJ92074.1"/>
    <property type="molecule type" value="Genomic_DNA"/>
</dbReference>
<evidence type="ECO:0000313" key="2">
    <source>
        <dbReference type="Proteomes" id="UP000011988"/>
    </source>
</evidence>
<organism evidence="1 2">
    <name type="scientific">Leptospira alstonii serovar Sichuan str. 79601</name>
    <dbReference type="NCBI Taxonomy" id="1218565"/>
    <lineage>
        <taxon>Bacteria</taxon>
        <taxon>Pseudomonadati</taxon>
        <taxon>Spirochaetota</taxon>
        <taxon>Spirochaetia</taxon>
        <taxon>Leptospirales</taxon>
        <taxon>Leptospiraceae</taxon>
        <taxon>Leptospira</taxon>
    </lineage>
</organism>
<protein>
    <submittedName>
        <fullName evidence="1">Uncharacterized protein</fullName>
    </submittedName>
</protein>
<accession>M6CK13</accession>
<dbReference type="AlphaFoldDB" id="M6CK13"/>